<dbReference type="RefSeq" id="WP_124085653.1">
    <property type="nucleotide sequence ID" value="NZ_UXAW01000051.1"/>
</dbReference>
<dbReference type="EMBL" id="UXAW01000051">
    <property type="protein sequence ID" value="VDC24525.1"/>
    <property type="molecule type" value="Genomic_DNA"/>
</dbReference>
<feature type="transmembrane region" description="Helical" evidence="12">
    <location>
        <begin position="464"/>
        <end position="485"/>
    </location>
</feature>
<dbReference type="InterPro" id="IPR029044">
    <property type="entry name" value="Nucleotide-diphossugar_trans"/>
</dbReference>
<evidence type="ECO:0000256" key="8">
    <source>
        <dbReference type="ARBA" id="ARBA00022679"/>
    </source>
</evidence>
<keyword evidence="15" id="KW-1185">Reference proteome</keyword>
<keyword evidence="11 12" id="KW-0472">Membrane</keyword>
<dbReference type="GO" id="GO:0016758">
    <property type="term" value="F:hexosyltransferase activity"/>
    <property type="evidence" value="ECO:0007669"/>
    <property type="project" value="TreeGrafter"/>
</dbReference>
<keyword evidence="5" id="KW-1003">Cell membrane</keyword>
<keyword evidence="9 12" id="KW-0812">Transmembrane</keyword>
<evidence type="ECO:0000259" key="13">
    <source>
        <dbReference type="Pfam" id="PF13632"/>
    </source>
</evidence>
<evidence type="ECO:0000256" key="2">
    <source>
        <dbReference type="ARBA" id="ARBA00005001"/>
    </source>
</evidence>
<feature type="transmembrane region" description="Helical" evidence="12">
    <location>
        <begin position="430"/>
        <end position="452"/>
    </location>
</feature>
<feature type="transmembrane region" description="Helical" evidence="12">
    <location>
        <begin position="85"/>
        <end position="109"/>
    </location>
</feature>
<sequence>MSRAFRPQYGFRPVTLPAPLAMPDQQLDRAFRDPAARMAGPRPAHSRLARAAVLILPPPFATLFGWATGGVLAADGALTPADAALAFLSGFAVYWMALSVVSSFCGLFWRAPPRAHASAPGLRIAILLPMYGEDPAETIGPSVALLDALRAPGHAHRFSLHILSDTRNGRAALDEAALVARLTASRPDLAITYRHRVKNTDYKQGNIRDWISRQGAAYDAALILDADSVMGRETVLTLADALVADPGCGLVQTLPLTAPGDTAWQRLQSFASRVYGGPHGRGFAMWTGSEGNFLGHNAMVRMKAFATCCGLPHLPGPRPMGGVIQSHDFVEAALLRRAGWGVRILPEAADSHEDAPANLLAHLKRDARWCQGNLQHLRLLKVPGLNPVSRLHFLSGAMAYLGSVMLAVMLVLWALAEQGRTGRATGGTEIWLAGAVIFLLFAPRVFGVIDYLRRVGVPKGKRLGFLRILGLETLVAVLSAPVMMLHHGKIITRALTGADTGWPQHAHGRIPLKDLLKFHAAETALGAALLGLIGFGLLSVWLLPVALGLALAVPVSAWVSGPAGNLPVMRLSR</sequence>
<keyword evidence="7 14" id="KW-0328">Glycosyltransferase</keyword>
<dbReference type="AlphaFoldDB" id="A0A3P5WSG5"/>
<feature type="transmembrane region" description="Helical" evidence="12">
    <location>
        <begin position="391"/>
        <end position="415"/>
    </location>
</feature>
<evidence type="ECO:0000256" key="6">
    <source>
        <dbReference type="ARBA" id="ARBA00022519"/>
    </source>
</evidence>
<evidence type="ECO:0000256" key="9">
    <source>
        <dbReference type="ARBA" id="ARBA00022692"/>
    </source>
</evidence>
<dbReference type="Pfam" id="PF13632">
    <property type="entry name" value="Glyco_trans_2_3"/>
    <property type="match status" value="1"/>
</dbReference>
<comment type="similarity">
    <text evidence="3">Belongs to the glycosyltransferase 2 family. OpgH subfamily.</text>
</comment>
<evidence type="ECO:0000256" key="4">
    <source>
        <dbReference type="ARBA" id="ARBA00020585"/>
    </source>
</evidence>
<dbReference type="Gene3D" id="3.90.550.10">
    <property type="entry name" value="Spore Coat Polysaccharide Biosynthesis Protein SpsA, Chain A"/>
    <property type="match status" value="1"/>
</dbReference>
<feature type="transmembrane region" description="Helical" evidence="12">
    <location>
        <begin position="51"/>
        <end position="73"/>
    </location>
</feature>
<evidence type="ECO:0000256" key="10">
    <source>
        <dbReference type="ARBA" id="ARBA00022989"/>
    </source>
</evidence>
<keyword evidence="8 14" id="KW-0808">Transferase</keyword>
<accession>A0A3P5WSG5</accession>
<dbReference type="OrthoDB" id="9775281at2"/>
<evidence type="ECO:0000256" key="7">
    <source>
        <dbReference type="ARBA" id="ARBA00022676"/>
    </source>
</evidence>
<comment type="pathway">
    <text evidence="2">Glycan metabolism; osmoregulated periplasmic glucan (OPG) biosynthesis.</text>
</comment>
<dbReference type="PANTHER" id="PTHR43867">
    <property type="entry name" value="CELLULOSE SYNTHASE CATALYTIC SUBUNIT A [UDP-FORMING]"/>
    <property type="match status" value="1"/>
</dbReference>
<dbReference type="NCBIfam" id="NF003962">
    <property type="entry name" value="PRK05454.2-5"/>
    <property type="match status" value="1"/>
</dbReference>
<dbReference type="InterPro" id="IPR050321">
    <property type="entry name" value="Glycosyltr_2/OpgH_subfam"/>
</dbReference>
<gene>
    <name evidence="14" type="primary">opgH</name>
    <name evidence="14" type="ORF">XINFAN_01226</name>
</gene>
<proteinExistence type="inferred from homology"/>
<dbReference type="NCBIfam" id="NF003958">
    <property type="entry name" value="PRK05454.2-1"/>
    <property type="match status" value="1"/>
</dbReference>
<dbReference type="InterPro" id="IPR001173">
    <property type="entry name" value="Glyco_trans_2-like"/>
</dbReference>
<keyword evidence="6" id="KW-0997">Cell inner membrane</keyword>
<feature type="domain" description="Glycosyltransferase 2-like" evidence="13">
    <location>
        <begin position="222"/>
        <end position="413"/>
    </location>
</feature>
<dbReference type="Proteomes" id="UP000277498">
    <property type="component" value="Unassembled WGS sequence"/>
</dbReference>
<protein>
    <recommendedName>
        <fullName evidence="4">Glucans biosynthesis glucosyltransferase H</fullName>
    </recommendedName>
</protein>
<evidence type="ECO:0000256" key="11">
    <source>
        <dbReference type="ARBA" id="ARBA00023136"/>
    </source>
</evidence>
<keyword evidence="10 12" id="KW-1133">Transmembrane helix</keyword>
<organism evidence="14 15">
    <name type="scientific">Pseudogemmobacter humi</name>
    <dbReference type="NCBI Taxonomy" id="2483812"/>
    <lineage>
        <taxon>Bacteria</taxon>
        <taxon>Pseudomonadati</taxon>
        <taxon>Pseudomonadota</taxon>
        <taxon>Alphaproteobacteria</taxon>
        <taxon>Rhodobacterales</taxon>
        <taxon>Paracoccaceae</taxon>
        <taxon>Pseudogemmobacter</taxon>
    </lineage>
</organism>
<evidence type="ECO:0000313" key="14">
    <source>
        <dbReference type="EMBL" id="VDC24525.1"/>
    </source>
</evidence>
<evidence type="ECO:0000256" key="12">
    <source>
        <dbReference type="SAM" id="Phobius"/>
    </source>
</evidence>
<reference evidence="14 15" key="1">
    <citation type="submission" date="2018-11" db="EMBL/GenBank/DDBJ databases">
        <authorList>
            <person name="Criscuolo A."/>
        </authorList>
    </citation>
    <scope>NUCLEOTIDE SEQUENCE [LARGE SCALE GENOMIC DNA]</scope>
    <source>
        <strain evidence="14">ACIP111625</strain>
    </source>
</reference>
<dbReference type="SUPFAM" id="SSF53448">
    <property type="entry name" value="Nucleotide-diphospho-sugar transferases"/>
    <property type="match status" value="1"/>
</dbReference>
<comment type="subcellular location">
    <subcellularLocation>
        <location evidence="1">Cell inner membrane</location>
        <topology evidence="1">Multi-pass membrane protein</topology>
    </subcellularLocation>
</comment>
<evidence type="ECO:0000256" key="1">
    <source>
        <dbReference type="ARBA" id="ARBA00004429"/>
    </source>
</evidence>
<name>A0A3P5WSG5_9RHOB</name>
<dbReference type="GO" id="GO:0005886">
    <property type="term" value="C:plasma membrane"/>
    <property type="evidence" value="ECO:0007669"/>
    <property type="project" value="UniProtKB-SubCell"/>
</dbReference>
<dbReference type="PANTHER" id="PTHR43867:SF5">
    <property type="entry name" value="GLUCANS BIOSYNTHESIS GLUCOSYLTRANSFERASE H"/>
    <property type="match status" value="1"/>
</dbReference>
<evidence type="ECO:0000256" key="3">
    <source>
        <dbReference type="ARBA" id="ARBA00009337"/>
    </source>
</evidence>
<evidence type="ECO:0000256" key="5">
    <source>
        <dbReference type="ARBA" id="ARBA00022475"/>
    </source>
</evidence>
<evidence type="ECO:0000313" key="15">
    <source>
        <dbReference type="Proteomes" id="UP000277498"/>
    </source>
</evidence>
<feature type="transmembrane region" description="Helical" evidence="12">
    <location>
        <begin position="524"/>
        <end position="553"/>
    </location>
</feature>